<evidence type="ECO:0000256" key="2">
    <source>
        <dbReference type="SAM" id="MobiDB-lite"/>
    </source>
</evidence>
<dbReference type="EMBL" id="CP089274">
    <property type="protein sequence ID" value="USP73682.1"/>
    <property type="molecule type" value="Genomic_DNA"/>
</dbReference>
<dbReference type="SUPFAM" id="SSF57997">
    <property type="entry name" value="Tropomyosin"/>
    <property type="match status" value="1"/>
</dbReference>
<feature type="region of interest" description="Disordered" evidence="2">
    <location>
        <begin position="1378"/>
        <end position="1410"/>
    </location>
</feature>
<feature type="coiled-coil region" evidence="1">
    <location>
        <begin position="1192"/>
        <end position="1296"/>
    </location>
</feature>
<feature type="region of interest" description="Disordered" evidence="2">
    <location>
        <begin position="1"/>
        <end position="77"/>
    </location>
</feature>
<feature type="compositionally biased region" description="Basic and acidic residues" evidence="2">
    <location>
        <begin position="379"/>
        <end position="390"/>
    </location>
</feature>
<dbReference type="GO" id="GO:0030139">
    <property type="term" value="C:endocytic vesicle"/>
    <property type="evidence" value="ECO:0007669"/>
    <property type="project" value="TreeGrafter"/>
</dbReference>
<feature type="domain" description="VPS9" evidence="3">
    <location>
        <begin position="222"/>
        <end position="379"/>
    </location>
</feature>
<feature type="region of interest" description="Disordered" evidence="2">
    <location>
        <begin position="643"/>
        <end position="675"/>
    </location>
</feature>
<gene>
    <name evidence="4" type="ORF">yc1106_00956</name>
</gene>
<feature type="compositionally biased region" description="Polar residues" evidence="2">
    <location>
        <begin position="527"/>
        <end position="536"/>
    </location>
</feature>
<feature type="compositionally biased region" description="Polar residues" evidence="2">
    <location>
        <begin position="1586"/>
        <end position="1595"/>
    </location>
</feature>
<feature type="compositionally biased region" description="Basic and acidic residues" evidence="2">
    <location>
        <begin position="1476"/>
        <end position="1488"/>
    </location>
</feature>
<feature type="region of interest" description="Disordered" evidence="2">
    <location>
        <begin position="515"/>
        <end position="610"/>
    </location>
</feature>
<feature type="compositionally biased region" description="Polar residues" evidence="2">
    <location>
        <begin position="886"/>
        <end position="895"/>
    </location>
</feature>
<name>A0A9Q8Z0X7_CURCL</name>
<evidence type="ECO:0000256" key="1">
    <source>
        <dbReference type="SAM" id="Coils"/>
    </source>
</evidence>
<feature type="region of interest" description="Disordered" evidence="2">
    <location>
        <begin position="826"/>
        <end position="936"/>
    </location>
</feature>
<dbReference type="InterPro" id="IPR024312">
    <property type="entry name" value="TACC_fungi"/>
</dbReference>
<accession>A0A9Q8Z0X7</accession>
<evidence type="ECO:0000313" key="5">
    <source>
        <dbReference type="Proteomes" id="UP001056012"/>
    </source>
</evidence>
<feature type="compositionally biased region" description="Low complexity" evidence="2">
    <location>
        <begin position="904"/>
        <end position="913"/>
    </location>
</feature>
<dbReference type="Pfam" id="PF12709">
    <property type="entry name" value="Fungal_TACC"/>
    <property type="match status" value="1"/>
</dbReference>
<dbReference type="SUPFAM" id="SSF109993">
    <property type="entry name" value="VPS9 domain"/>
    <property type="match status" value="1"/>
</dbReference>
<feature type="compositionally biased region" description="Polar residues" evidence="2">
    <location>
        <begin position="167"/>
        <end position="176"/>
    </location>
</feature>
<feature type="compositionally biased region" description="Polar residues" evidence="2">
    <location>
        <begin position="415"/>
        <end position="436"/>
    </location>
</feature>
<feature type="compositionally biased region" description="Low complexity" evidence="2">
    <location>
        <begin position="571"/>
        <end position="580"/>
    </location>
</feature>
<feature type="compositionally biased region" description="Polar residues" evidence="2">
    <location>
        <begin position="10"/>
        <end position="39"/>
    </location>
</feature>
<dbReference type="OrthoDB" id="10264848at2759"/>
<feature type="region of interest" description="Disordered" evidence="2">
    <location>
        <begin position="148"/>
        <end position="182"/>
    </location>
</feature>
<dbReference type="InterPro" id="IPR045046">
    <property type="entry name" value="Vps9-like"/>
</dbReference>
<feature type="compositionally biased region" description="Basic and acidic residues" evidence="2">
    <location>
        <begin position="852"/>
        <end position="864"/>
    </location>
</feature>
<feature type="region of interest" description="Disordered" evidence="2">
    <location>
        <begin position="378"/>
        <end position="436"/>
    </location>
</feature>
<keyword evidence="5" id="KW-1185">Reference proteome</keyword>
<organism evidence="4 5">
    <name type="scientific">Curvularia clavata</name>
    <dbReference type="NCBI Taxonomy" id="95742"/>
    <lineage>
        <taxon>Eukaryota</taxon>
        <taxon>Fungi</taxon>
        <taxon>Dikarya</taxon>
        <taxon>Ascomycota</taxon>
        <taxon>Pezizomycotina</taxon>
        <taxon>Dothideomycetes</taxon>
        <taxon>Pleosporomycetidae</taxon>
        <taxon>Pleosporales</taxon>
        <taxon>Pleosporineae</taxon>
        <taxon>Pleosporaceae</taxon>
        <taxon>Curvularia</taxon>
    </lineage>
</organism>
<reference evidence="4" key="1">
    <citation type="submission" date="2021-12" db="EMBL/GenBank/DDBJ databases">
        <title>Curvularia clavata genome.</title>
        <authorList>
            <person name="Cao Y."/>
        </authorList>
    </citation>
    <scope>NUCLEOTIDE SEQUENCE</scope>
    <source>
        <strain evidence="4">Yc1106</strain>
    </source>
</reference>
<dbReference type="VEuPathDB" id="FungiDB:yc1106_00956"/>
<evidence type="ECO:0000259" key="3">
    <source>
        <dbReference type="PROSITE" id="PS51205"/>
    </source>
</evidence>
<feature type="region of interest" description="Disordered" evidence="2">
    <location>
        <begin position="1475"/>
        <end position="1611"/>
    </location>
</feature>
<sequence>MADRPKNLHPSRSFTRLETAQKSPLSRSRASTLQGTHSSDMLDPLKAAVLPEEDESTEGDVFAKKVEDEEEDAQESKTLDTFEELPIEIRSLTERFLESLTARVHPTPLSADALAELFQDFYGRASSKINTHIATLSARLTSESFVADSKKNATPSSKPSSIRKGSDQSGEQQMLSATEMADRKKARKALEVKRLALEEAVERAVCEKVYEKIWRHRSTDDEERDHKLRSRTAALSLVGIGLQELLMTGEELTEEERQKAKEKEPEIREYLSAAREDLLKMNDEKYPLGKVQHLTATHKSIVEALSKIFPATSSADEILPTLIYALITMPPVHLNVISDLNFIHRFRAASRMDGETAYCLVNLEAAISFLETVDLSSLRSEETASGKPESRPGTPKSEITPMPLGLSDAPDLIQTPATPTSKNAPKEPSSPTTTKAQRRLSNLIQTQTNKIEAASDAVRESILDSADQALGRINTTLDTSFKFFFGGLKEKNPNGPLQAQPELPKTLEDARKLVNSPTRADGDDDNLSVSAASSIQGEEAPENISRGLDAKMADIFGGKRQIRDRSVDSTRSGGSNSGRRVTFTSAPSAEEKTPSPAPAKTEPPQPNNISAVDSLRNMGTNFNPLNRFSSMNVLPRFARAVSSSSSTPVVSSPSQETPKTCPSPEPLSRTTTAEMPVPDEKGAKAIAALEQLKKTPPPVKRFLEAKDAQDLKLKESFPKFSSLKFDYAPYVIPYKAQRNGIHGFGSLLSVGQTGGYQVGKGQQRARTCLTVPVVDMEQLMPTMSPEKTNTYSDSIVIEDDIDMAFHDPPSSPFVAHIEDDDRENVAPDAAHTPVKPLVDLDTNAPQSTFKVSPEKKSVLRERTSPMKTSPVKNLLDDFEGVGRSPSAASPKTSVSPVKEAAADRSGSPMSSISRKSRSPSKSFNTSSPETVQRKLSLVDQVPEISVTPSKRPASSPLKARVLRDNEGLTAAMNFMETHKESGSVKRQSHQNTDFELDSGLDNTDMHPDGLEVTSLDIDDTCFSTFSEMPGIDMTKFAALRNSPTKQDALDATPRPRAQMTPSTVRRTEQTPSPTPRRTYKDNDTTNLLLDFTAQIESFSSSRSGSSGRSQTSPSKSSKESSLRSYYQNQRSPAKGGANVPATPNQSRQMLNLLDFELPPPPTPRSLPTVTIRELESVKSQFQSQISSLTASLSGKEAEIEALSRAISDAERRVGEAQETVREERSAREYAETQMVDWKSKGEEVQRLLQDVQAEMARNDAEREELYARLAEAEKRAEDAENRSSELETKVIEAESKNVDMTTFISNDEAGDKKIYSELECQAAIAEKVNEVARDLHTAYKAKHEKKIKALKDNYQRKADERCKELKLQIVGLERQVEEAEKKRDNTLSKADSGQVDGGETQGASPSKSIRNAEDAQMLEAQRAEIENLKAKLAGLQSELRSLRKSHDALQEDLEAERVEKGELVAAAEQMLSMCGEKMEELQQEDLRRSQMSSEPRAAPQQQQQQPQPQPQPAAPQQPTGYQRAPPQQQAMRNTGFLAGAPPRPGSALGSGRPGAMHERNGSSSSNVGKPSGLRAPGAGLKYQPASGLNRSTSGGKSRLMSNIERMGGGKE</sequence>
<dbReference type="PROSITE" id="PS51205">
    <property type="entry name" value="VPS9"/>
    <property type="match status" value="1"/>
</dbReference>
<protein>
    <submittedName>
        <fullName evidence="4">Vps9-like protein</fullName>
    </submittedName>
</protein>
<dbReference type="PANTHER" id="PTHR23101">
    <property type="entry name" value="RAB GDP/GTP EXCHANGE FACTOR"/>
    <property type="match status" value="1"/>
</dbReference>
<dbReference type="Proteomes" id="UP001056012">
    <property type="component" value="Chromosome 1"/>
</dbReference>
<dbReference type="GO" id="GO:0031267">
    <property type="term" value="F:small GTPase binding"/>
    <property type="evidence" value="ECO:0007669"/>
    <property type="project" value="TreeGrafter"/>
</dbReference>
<dbReference type="GO" id="GO:0005829">
    <property type="term" value="C:cytosol"/>
    <property type="evidence" value="ECO:0007669"/>
    <property type="project" value="TreeGrafter"/>
</dbReference>
<dbReference type="InterPro" id="IPR037191">
    <property type="entry name" value="VPS9_dom_sf"/>
</dbReference>
<feature type="region of interest" description="Disordered" evidence="2">
    <location>
        <begin position="1043"/>
        <end position="1084"/>
    </location>
</feature>
<feature type="compositionally biased region" description="Pro residues" evidence="2">
    <location>
        <begin position="595"/>
        <end position="606"/>
    </location>
</feature>
<dbReference type="InterPro" id="IPR003123">
    <property type="entry name" value="VPS9"/>
</dbReference>
<feature type="compositionally biased region" description="Low complexity" evidence="2">
    <location>
        <begin position="1497"/>
        <end position="1506"/>
    </location>
</feature>
<dbReference type="GO" id="GO:0016192">
    <property type="term" value="P:vesicle-mediated transport"/>
    <property type="evidence" value="ECO:0007669"/>
    <property type="project" value="InterPro"/>
</dbReference>
<dbReference type="Gene3D" id="1.20.1050.80">
    <property type="entry name" value="VPS9 domain"/>
    <property type="match status" value="1"/>
</dbReference>
<dbReference type="Pfam" id="PF02204">
    <property type="entry name" value="VPS9"/>
    <property type="match status" value="1"/>
</dbReference>
<dbReference type="SMART" id="SM00167">
    <property type="entry name" value="VPS9"/>
    <property type="match status" value="1"/>
</dbReference>
<proteinExistence type="predicted"/>
<keyword evidence="1" id="KW-0175">Coiled coil</keyword>
<feature type="compositionally biased region" description="Low complexity" evidence="2">
    <location>
        <begin position="643"/>
        <end position="654"/>
    </location>
</feature>
<feature type="region of interest" description="Disordered" evidence="2">
    <location>
        <begin position="1098"/>
        <end position="1144"/>
    </location>
</feature>
<evidence type="ECO:0000313" key="4">
    <source>
        <dbReference type="EMBL" id="USP73682.1"/>
    </source>
</evidence>
<dbReference type="GO" id="GO:0005085">
    <property type="term" value="F:guanyl-nucleotide exchange factor activity"/>
    <property type="evidence" value="ECO:0007669"/>
    <property type="project" value="InterPro"/>
</dbReference>
<feature type="compositionally biased region" description="Low complexity" evidence="2">
    <location>
        <begin position="1098"/>
        <end position="1115"/>
    </location>
</feature>
<dbReference type="PANTHER" id="PTHR23101:SF97">
    <property type="entry name" value="DOMAIN PROTEIN, PUTATIVE (AFU_ORTHOLOGUE AFUA_2G10890)-RELATED"/>
    <property type="match status" value="1"/>
</dbReference>